<keyword evidence="2" id="KW-1185">Reference proteome</keyword>
<dbReference type="EMBL" id="CP031933">
    <property type="protein sequence ID" value="AYE37353.1"/>
    <property type="molecule type" value="Genomic_DNA"/>
</dbReference>
<accession>A0A386PRN1</accession>
<protein>
    <submittedName>
        <fullName evidence="1">Uncharacterized protein</fullName>
    </submittedName>
</protein>
<gene>
    <name evidence="1" type="ORF">D1B17_01230</name>
</gene>
<reference evidence="2" key="1">
    <citation type="submission" date="2018-08" db="EMBL/GenBank/DDBJ databases">
        <title>Genome of Lactobacillus sp. HBUAS52074.</title>
        <authorList>
            <person name="Guo Z."/>
            <person name="Zhang Z.D."/>
        </authorList>
    </citation>
    <scope>NUCLEOTIDE SEQUENCE [LARGE SCALE GENOMIC DNA]</scope>
    <source>
        <strain evidence="2">HBUAS52074</strain>
    </source>
</reference>
<sequence length="97" mass="11280">MVKSIYDMIPVTWAIEFKDRDTAHAIYDSTMAKYDDNTFGSRTVNNDTWYIGTKLHDDEFKAKITEFLSQYNISVNQYTITKTAVGTFVNTFFKKNP</sequence>
<evidence type="ECO:0000313" key="2">
    <source>
        <dbReference type="Proteomes" id="UP000267208"/>
    </source>
</evidence>
<name>A0A386PRN1_9LACO</name>
<dbReference type="AlphaFoldDB" id="A0A386PRN1"/>
<dbReference type="Proteomes" id="UP000267208">
    <property type="component" value="Chromosome"/>
</dbReference>
<organism evidence="1 2">
    <name type="scientific">Companilactobacillus zhachilii</name>
    <dbReference type="NCBI Taxonomy" id="2304606"/>
    <lineage>
        <taxon>Bacteria</taxon>
        <taxon>Bacillati</taxon>
        <taxon>Bacillota</taxon>
        <taxon>Bacilli</taxon>
        <taxon>Lactobacillales</taxon>
        <taxon>Lactobacillaceae</taxon>
        <taxon>Companilactobacillus</taxon>
    </lineage>
</organism>
<evidence type="ECO:0000313" key="1">
    <source>
        <dbReference type="EMBL" id="AYE37353.1"/>
    </source>
</evidence>
<dbReference type="KEGG" id="lzh:D1B17_01230"/>
<proteinExistence type="predicted"/>
<dbReference type="RefSeq" id="WP_120141627.1">
    <property type="nucleotide sequence ID" value="NZ_CP031933.2"/>
</dbReference>
<dbReference type="OrthoDB" id="2303383at2"/>